<dbReference type="AlphaFoldDB" id="Q2CAQ1"/>
<keyword evidence="11" id="KW-1185">Reference proteome</keyword>
<dbReference type="GO" id="GO:0019285">
    <property type="term" value="P:glycine betaine biosynthetic process from choline"/>
    <property type="evidence" value="ECO:0007669"/>
    <property type="project" value="UniProtKB-UniRule"/>
</dbReference>
<dbReference type="InterPro" id="IPR050109">
    <property type="entry name" value="HTH-type_TetR-like_transc_reg"/>
</dbReference>
<dbReference type="EMBL" id="AAOT01000049">
    <property type="protein sequence ID" value="EAR49743.1"/>
    <property type="molecule type" value="Genomic_DNA"/>
</dbReference>
<keyword evidence="5 7" id="KW-0804">Transcription</keyword>
<dbReference type="PROSITE" id="PS50977">
    <property type="entry name" value="HTH_TETR_2"/>
    <property type="match status" value="1"/>
</dbReference>
<organism evidence="10 11">
    <name type="scientific">Oceanicola granulosus (strain ATCC BAA-861 / DSM 15982 / KCTC 12143 / HTCC2516)</name>
    <dbReference type="NCBI Taxonomy" id="314256"/>
    <lineage>
        <taxon>Bacteria</taxon>
        <taxon>Pseudomonadati</taxon>
        <taxon>Pseudomonadota</taxon>
        <taxon>Alphaproteobacteria</taxon>
        <taxon>Rhodobacterales</taxon>
        <taxon>Roseobacteraceae</taxon>
        <taxon>Oceanicola</taxon>
    </lineage>
</organism>
<comment type="function">
    <text evidence="7">Repressor involved in choline regulation of the bet genes.</text>
</comment>
<evidence type="ECO:0000256" key="6">
    <source>
        <dbReference type="ARBA" id="ARBA00024936"/>
    </source>
</evidence>
<evidence type="ECO:0000313" key="11">
    <source>
        <dbReference type="Proteomes" id="UP000003635"/>
    </source>
</evidence>
<dbReference type="GO" id="GO:0003700">
    <property type="term" value="F:DNA-binding transcription factor activity"/>
    <property type="evidence" value="ECO:0007669"/>
    <property type="project" value="UniProtKB-UniRule"/>
</dbReference>
<dbReference type="InterPro" id="IPR036271">
    <property type="entry name" value="Tet_transcr_reg_TetR-rel_C_sf"/>
</dbReference>
<sequence length="166" mass="17926">MTVSQIAKRAGVSSALAFHYFGDKEQIFLAAMRSILTVYAAEVRGALTAADGPRARLEGMVRASFSASNFRRDAIAAWLNFYVLARTSDEACRLLSVYQRRLRSNLVHDLRPLAGDAAPALAERLGGLIDGLYLRHALDPATDADGQAAAAQVLTALDHELKALAR</sequence>
<dbReference type="InterPro" id="IPR039538">
    <property type="entry name" value="BetI_C"/>
</dbReference>
<evidence type="ECO:0000256" key="3">
    <source>
        <dbReference type="ARBA" id="ARBA00023015"/>
    </source>
</evidence>
<dbReference type="SUPFAM" id="SSF46689">
    <property type="entry name" value="Homeodomain-like"/>
    <property type="match status" value="1"/>
</dbReference>
<dbReference type="NCBIfam" id="NF001978">
    <property type="entry name" value="PRK00767.1"/>
    <property type="match status" value="1"/>
</dbReference>
<reference evidence="10 11" key="1">
    <citation type="journal article" date="2010" name="J. Bacteriol.">
        <title>Genome sequences of Oceanicola granulosus HTCC2516(T) and Oceanicola batsensis HTCC2597(TDelta).</title>
        <authorList>
            <person name="Thrash J.C."/>
            <person name="Cho J.C."/>
            <person name="Vergin K.L."/>
            <person name="Giovannoni S.J."/>
        </authorList>
    </citation>
    <scope>NUCLEOTIDE SEQUENCE [LARGE SCALE GENOMIC DNA]</scope>
    <source>
        <strain evidence="11">ATCC BAA-861 / DSM 15982 / KCTC 12143 / HTCC2516</strain>
    </source>
</reference>
<comment type="pathway">
    <text evidence="1 7">Amine and polyamine biosynthesis; betaine biosynthesis via choline pathway [regulation].</text>
</comment>
<accession>Q2CAQ1</accession>
<dbReference type="Pfam" id="PF13977">
    <property type="entry name" value="TetR_C_6"/>
    <property type="match status" value="1"/>
</dbReference>
<evidence type="ECO:0000256" key="8">
    <source>
        <dbReference type="PROSITE-ProRule" id="PRU00335"/>
    </source>
</evidence>
<evidence type="ECO:0000256" key="7">
    <source>
        <dbReference type="HAMAP-Rule" id="MF_00768"/>
    </source>
</evidence>
<evidence type="ECO:0000256" key="4">
    <source>
        <dbReference type="ARBA" id="ARBA00023125"/>
    </source>
</evidence>
<comment type="function">
    <text evidence="6">Repressor involved in the biosynthesis of the osmoprotectant glycine betaine. It represses transcription of the choline transporter BetT and the genes of BetAB involved in the synthesis of glycine betaine.</text>
</comment>
<keyword evidence="3 7" id="KW-0805">Transcription regulation</keyword>
<dbReference type="GO" id="GO:0000976">
    <property type="term" value="F:transcription cis-regulatory region binding"/>
    <property type="evidence" value="ECO:0007669"/>
    <property type="project" value="TreeGrafter"/>
</dbReference>
<dbReference type="Proteomes" id="UP000003635">
    <property type="component" value="Unassembled WGS sequence"/>
</dbReference>
<dbReference type="PANTHER" id="PTHR30055">
    <property type="entry name" value="HTH-TYPE TRANSCRIPTIONAL REGULATOR RUTR"/>
    <property type="match status" value="1"/>
</dbReference>
<dbReference type="eggNOG" id="COG1309">
    <property type="taxonomic scope" value="Bacteria"/>
</dbReference>
<dbReference type="HAMAP" id="MF_00768">
    <property type="entry name" value="HTH_type_BetI"/>
    <property type="match status" value="1"/>
</dbReference>
<dbReference type="InterPro" id="IPR017757">
    <property type="entry name" value="Tscrpt_rep_BetI"/>
</dbReference>
<dbReference type="InterPro" id="IPR009057">
    <property type="entry name" value="Homeodomain-like_sf"/>
</dbReference>
<name>Q2CAQ1_OCEGH</name>
<dbReference type="STRING" id="314256.OG2516_08758"/>
<dbReference type="HOGENOM" id="CLU_069356_15_4_5"/>
<dbReference type="GO" id="GO:0045892">
    <property type="term" value="P:negative regulation of DNA-templated transcription"/>
    <property type="evidence" value="ECO:0007669"/>
    <property type="project" value="UniProtKB-UniRule"/>
</dbReference>
<dbReference type="Pfam" id="PF00440">
    <property type="entry name" value="TetR_N"/>
    <property type="match status" value="1"/>
</dbReference>
<dbReference type="Gene3D" id="1.10.357.10">
    <property type="entry name" value="Tetracycline Repressor, domain 2"/>
    <property type="match status" value="1"/>
</dbReference>
<proteinExistence type="inferred from homology"/>
<evidence type="ECO:0000259" key="9">
    <source>
        <dbReference type="PROSITE" id="PS50977"/>
    </source>
</evidence>
<dbReference type="UniPathway" id="UPA00529"/>
<feature type="domain" description="HTH tetR-type" evidence="9">
    <location>
        <begin position="1"/>
        <end position="39"/>
    </location>
</feature>
<feature type="DNA-binding region" description="H-T-H motif" evidence="7 8">
    <location>
        <begin position="2"/>
        <end position="21"/>
    </location>
</feature>
<dbReference type="SUPFAM" id="SSF48498">
    <property type="entry name" value="Tetracyclin repressor-like, C-terminal domain"/>
    <property type="match status" value="1"/>
</dbReference>
<protein>
    <recommendedName>
        <fullName evidence="7">HTH-type transcriptional regulator BetI</fullName>
    </recommendedName>
</protein>
<evidence type="ECO:0000256" key="2">
    <source>
        <dbReference type="ARBA" id="ARBA00022491"/>
    </source>
</evidence>
<dbReference type="InterPro" id="IPR001647">
    <property type="entry name" value="HTH_TetR"/>
</dbReference>
<dbReference type="PANTHER" id="PTHR30055:SF234">
    <property type="entry name" value="HTH-TYPE TRANSCRIPTIONAL REGULATOR BETI"/>
    <property type="match status" value="1"/>
</dbReference>
<keyword evidence="2 7" id="KW-0678">Repressor</keyword>
<evidence type="ECO:0000256" key="1">
    <source>
        <dbReference type="ARBA" id="ARBA00004719"/>
    </source>
</evidence>
<evidence type="ECO:0000313" key="10">
    <source>
        <dbReference type="EMBL" id="EAR49743.1"/>
    </source>
</evidence>
<keyword evidence="4 7" id="KW-0238">DNA-binding</keyword>
<evidence type="ECO:0000256" key="5">
    <source>
        <dbReference type="ARBA" id="ARBA00023163"/>
    </source>
</evidence>
<comment type="caution">
    <text evidence="10">The sequence shown here is derived from an EMBL/GenBank/DDBJ whole genome shotgun (WGS) entry which is preliminary data.</text>
</comment>
<gene>
    <name evidence="7" type="primary">betI</name>
    <name evidence="10" type="ORF">OG2516_08758</name>
</gene>